<reference evidence="1 2" key="1">
    <citation type="submission" date="2014-07" db="EMBL/GenBank/DDBJ databases">
        <authorList>
            <person name="Lee K."/>
            <person name="Lim J.Y."/>
            <person name="Hwang I."/>
        </authorList>
    </citation>
    <scope>NUCLEOTIDE SEQUENCE [LARGE SCALE GENOMIC DNA]</scope>
    <source>
        <strain evidence="1 2">KL28</strain>
    </source>
</reference>
<dbReference type="HOGENOM" id="CLU_037162_3_3_6"/>
<dbReference type="RefSeq" id="WP_051939434.1">
    <property type="nucleotide sequence ID" value="NZ_CP009048.1"/>
</dbReference>
<dbReference type="EMBL" id="CP009048">
    <property type="protein sequence ID" value="AIL62400.1"/>
    <property type="molecule type" value="Genomic_DNA"/>
</dbReference>
<proteinExistence type="predicted"/>
<organism evidence="1 2">
    <name type="scientific">Pseudomonas alkylphenolica</name>
    <dbReference type="NCBI Taxonomy" id="237609"/>
    <lineage>
        <taxon>Bacteria</taxon>
        <taxon>Pseudomonadati</taxon>
        <taxon>Pseudomonadota</taxon>
        <taxon>Gammaproteobacteria</taxon>
        <taxon>Pseudomonadales</taxon>
        <taxon>Pseudomonadaceae</taxon>
        <taxon>Pseudomonas</taxon>
    </lineage>
</organism>
<dbReference type="InterPro" id="IPR015797">
    <property type="entry name" value="NUDIX_hydrolase-like_dom_sf"/>
</dbReference>
<dbReference type="InterPro" id="IPR036388">
    <property type="entry name" value="WH-like_DNA-bd_sf"/>
</dbReference>
<sequence>MSEERRGAIQSVDVGILRFNRELGRAEILLHKRQNPDEPYFGQWALPGLVINGDTQDQSLEAAIDRLLLSPKVGISVSHCEQVVTVGNAVRDPRGWATTTVYMAMVDDTVDVEGDKQWVDLVAVSEKKFLLAFDHNELVARIRARLAGKFRYTSIGFAMLPMKFTMTDVITLFSVVRGANPAKGKTSIVQRVKKMIEAQLIALTDETVQLAMGRPQYLYLKLKPEVIFEFDRALSDD</sequence>
<dbReference type="PANTHER" id="PTHR43736">
    <property type="entry name" value="ADP-RIBOSE PYROPHOSPHATASE"/>
    <property type="match status" value="1"/>
</dbReference>
<dbReference type="SUPFAM" id="SSF55811">
    <property type="entry name" value="Nudix"/>
    <property type="match status" value="1"/>
</dbReference>
<dbReference type="OrthoDB" id="542521at2"/>
<dbReference type="Proteomes" id="UP000028931">
    <property type="component" value="Chromosome"/>
</dbReference>
<evidence type="ECO:0000313" key="2">
    <source>
        <dbReference type="Proteomes" id="UP000028931"/>
    </source>
</evidence>
<dbReference type="Gene3D" id="3.90.79.10">
    <property type="entry name" value="Nucleoside Triphosphate Pyrophosphohydrolase"/>
    <property type="match status" value="1"/>
</dbReference>
<gene>
    <name evidence="1" type="ORF">PSAKL28_32340</name>
</gene>
<protein>
    <submittedName>
        <fullName evidence="1">ADP-ribose pyrophosphatase</fullName>
    </submittedName>
</protein>
<evidence type="ECO:0000313" key="1">
    <source>
        <dbReference type="EMBL" id="AIL62400.1"/>
    </source>
</evidence>
<dbReference type="eggNOG" id="COG1051">
    <property type="taxonomic scope" value="Bacteria"/>
</dbReference>
<accession>A0A077FCP5</accession>
<dbReference type="PANTHER" id="PTHR43736:SF4">
    <property type="entry name" value="SLR1690 PROTEIN"/>
    <property type="match status" value="1"/>
</dbReference>
<dbReference type="KEGG" id="palk:PSAKL28_32340"/>
<dbReference type="Gene3D" id="1.10.10.10">
    <property type="entry name" value="Winged helix-like DNA-binding domain superfamily/Winged helix DNA-binding domain"/>
    <property type="match status" value="1"/>
</dbReference>
<dbReference type="CDD" id="cd18873">
    <property type="entry name" value="NUDIX_NadM_like"/>
    <property type="match status" value="1"/>
</dbReference>
<name>A0A077FCP5_9PSED</name>
<dbReference type="AlphaFoldDB" id="A0A077FCP5"/>